<dbReference type="InterPro" id="IPR015421">
    <property type="entry name" value="PyrdxlP-dep_Trfase_major"/>
</dbReference>
<dbReference type="Gene3D" id="3.90.1150.10">
    <property type="entry name" value="Aspartate Aminotransferase, domain 1"/>
    <property type="match status" value="1"/>
</dbReference>
<dbReference type="SUPFAM" id="SSF53383">
    <property type="entry name" value="PLP-dependent transferases"/>
    <property type="match status" value="1"/>
</dbReference>
<reference evidence="8" key="1">
    <citation type="submission" date="2022-11" db="EMBL/GenBank/DDBJ databases">
        <authorList>
            <person name="Somphong A."/>
            <person name="Phongsopitanun W."/>
        </authorList>
    </citation>
    <scope>NUCLEOTIDE SEQUENCE</scope>
    <source>
        <strain evidence="8">Pm04-4</strain>
    </source>
</reference>
<keyword evidence="3 6" id="KW-0032">Aminotransferase</keyword>
<dbReference type="GO" id="GO:0008483">
    <property type="term" value="F:transaminase activity"/>
    <property type="evidence" value="ECO:0007669"/>
    <property type="project" value="UniProtKB-KW"/>
</dbReference>
<dbReference type="Pfam" id="PF00155">
    <property type="entry name" value="Aminotran_1_2"/>
    <property type="match status" value="1"/>
</dbReference>
<comment type="similarity">
    <text evidence="2 6">Belongs to the class-I pyridoxal-phosphate-dependent aminotransferase family.</text>
</comment>
<proteinExistence type="inferred from homology"/>
<organism evidence="8 9">
    <name type="scientific">Paractinoplanes pyxinae</name>
    <dbReference type="NCBI Taxonomy" id="2997416"/>
    <lineage>
        <taxon>Bacteria</taxon>
        <taxon>Bacillati</taxon>
        <taxon>Actinomycetota</taxon>
        <taxon>Actinomycetes</taxon>
        <taxon>Micromonosporales</taxon>
        <taxon>Micromonosporaceae</taxon>
        <taxon>Paractinoplanes</taxon>
    </lineage>
</organism>
<comment type="cofactor">
    <cofactor evidence="1 6">
        <name>pyridoxal 5'-phosphate</name>
        <dbReference type="ChEBI" id="CHEBI:597326"/>
    </cofactor>
</comment>
<evidence type="ECO:0000256" key="5">
    <source>
        <dbReference type="ARBA" id="ARBA00022898"/>
    </source>
</evidence>
<dbReference type="EMBL" id="JAPNTZ010000001">
    <property type="protein sequence ID" value="MCY1136986.1"/>
    <property type="molecule type" value="Genomic_DNA"/>
</dbReference>
<dbReference type="RefSeq" id="WP_267560781.1">
    <property type="nucleotide sequence ID" value="NZ_JAPNTZ010000001.1"/>
</dbReference>
<keyword evidence="9" id="KW-1185">Reference proteome</keyword>
<dbReference type="InterPro" id="IPR004839">
    <property type="entry name" value="Aminotransferase_I/II_large"/>
</dbReference>
<dbReference type="InterPro" id="IPR050596">
    <property type="entry name" value="AspAT/PAT-like"/>
</dbReference>
<accession>A0ABT4ARX8</accession>
<sequence>MIAPEVANTAASGIRAVANAAWARPDANHLEFGEPDFDTPAHIVEAADRAARDGHTRYGPSVGLPALRDAVTVKLARDNALNSGQVVVTAGGVGALFATYRTLLSPGDEILVPDPGWPNFGTIATLLGAVPRGYRLVEKDNHTPDYDHLATLTSPRTKAIVTNSPSNPVGYQWTAAQMAEIGEWAARHNLVVISDECYDQLWLDKPAPSFAAAAPGVPSVTVFSLSKSYAMTGWRVGYAVTTPELAAGLARVQEVTASCVNTIAQHAAVAALTGDQHCVAVMRTAYRERRDVALAAAQRLGLPATRPAGAFYLWLTVPGAQDDGFARRLLDETGTAAAPGTAFGPAGAGHLRLSLAAATDNVVRGLTDVRSLLAEHHPHPEK</sequence>
<gene>
    <name evidence="8" type="ORF">OWR29_03185</name>
</gene>
<dbReference type="InterPro" id="IPR004838">
    <property type="entry name" value="NHTrfase_class1_PyrdxlP-BS"/>
</dbReference>
<keyword evidence="5" id="KW-0663">Pyridoxal phosphate</keyword>
<evidence type="ECO:0000313" key="9">
    <source>
        <dbReference type="Proteomes" id="UP001151002"/>
    </source>
</evidence>
<evidence type="ECO:0000259" key="7">
    <source>
        <dbReference type="Pfam" id="PF00155"/>
    </source>
</evidence>
<dbReference type="EC" id="2.6.1.-" evidence="6"/>
<comment type="caution">
    <text evidence="8">The sequence shown here is derived from an EMBL/GenBank/DDBJ whole genome shotgun (WGS) entry which is preliminary data.</text>
</comment>
<dbReference type="PANTHER" id="PTHR46383:SF1">
    <property type="entry name" value="ASPARTATE AMINOTRANSFERASE"/>
    <property type="match status" value="1"/>
</dbReference>
<evidence type="ECO:0000313" key="8">
    <source>
        <dbReference type="EMBL" id="MCY1136986.1"/>
    </source>
</evidence>
<dbReference type="Gene3D" id="3.40.640.10">
    <property type="entry name" value="Type I PLP-dependent aspartate aminotransferase-like (Major domain)"/>
    <property type="match status" value="1"/>
</dbReference>
<name>A0ABT4ARX8_9ACTN</name>
<keyword evidence="4 6" id="KW-0808">Transferase</keyword>
<evidence type="ECO:0000256" key="3">
    <source>
        <dbReference type="ARBA" id="ARBA00022576"/>
    </source>
</evidence>
<evidence type="ECO:0000256" key="4">
    <source>
        <dbReference type="ARBA" id="ARBA00022679"/>
    </source>
</evidence>
<protein>
    <recommendedName>
        <fullName evidence="6">Aminotransferase</fullName>
        <ecNumber evidence="6">2.6.1.-</ecNumber>
    </recommendedName>
</protein>
<evidence type="ECO:0000256" key="2">
    <source>
        <dbReference type="ARBA" id="ARBA00007441"/>
    </source>
</evidence>
<dbReference type="CDD" id="cd00609">
    <property type="entry name" value="AAT_like"/>
    <property type="match status" value="1"/>
</dbReference>
<dbReference type="PROSITE" id="PS00105">
    <property type="entry name" value="AA_TRANSFER_CLASS_1"/>
    <property type="match status" value="1"/>
</dbReference>
<dbReference type="PANTHER" id="PTHR46383">
    <property type="entry name" value="ASPARTATE AMINOTRANSFERASE"/>
    <property type="match status" value="1"/>
</dbReference>
<evidence type="ECO:0000256" key="1">
    <source>
        <dbReference type="ARBA" id="ARBA00001933"/>
    </source>
</evidence>
<dbReference type="InterPro" id="IPR015422">
    <property type="entry name" value="PyrdxlP-dep_Trfase_small"/>
</dbReference>
<evidence type="ECO:0000256" key="6">
    <source>
        <dbReference type="RuleBase" id="RU000481"/>
    </source>
</evidence>
<feature type="domain" description="Aminotransferase class I/classII large" evidence="7">
    <location>
        <begin position="30"/>
        <end position="364"/>
    </location>
</feature>
<dbReference type="Proteomes" id="UP001151002">
    <property type="component" value="Unassembled WGS sequence"/>
</dbReference>
<dbReference type="InterPro" id="IPR015424">
    <property type="entry name" value="PyrdxlP-dep_Trfase"/>
</dbReference>